<feature type="region of interest" description="Disordered" evidence="1">
    <location>
        <begin position="210"/>
        <end position="297"/>
    </location>
</feature>
<reference evidence="2 3" key="1">
    <citation type="submission" date="2020-08" db="EMBL/GenBank/DDBJ databases">
        <authorList>
            <person name="Mo P."/>
        </authorList>
    </citation>
    <scope>NUCLEOTIDE SEQUENCE [LARGE SCALE GENOMIC DNA]</scope>
    <source>
        <strain evidence="2 3">CGMCC 4.1532</strain>
    </source>
</reference>
<dbReference type="KEGG" id="ppel:H6H00_18215"/>
<name>A0A7G7MBM8_9PSEU</name>
<protein>
    <submittedName>
        <fullName evidence="2">Uncharacterized protein</fullName>
    </submittedName>
</protein>
<dbReference type="RefSeq" id="WP_185716951.1">
    <property type="nucleotide sequence ID" value="NZ_BAAAWI010000001.1"/>
</dbReference>
<organism evidence="2 3">
    <name type="scientific">Pseudonocardia petroleophila</name>
    <dbReference type="NCBI Taxonomy" id="37331"/>
    <lineage>
        <taxon>Bacteria</taxon>
        <taxon>Bacillati</taxon>
        <taxon>Actinomycetota</taxon>
        <taxon>Actinomycetes</taxon>
        <taxon>Pseudonocardiales</taxon>
        <taxon>Pseudonocardiaceae</taxon>
        <taxon>Pseudonocardia</taxon>
    </lineage>
</organism>
<dbReference type="AlphaFoldDB" id="A0A7G7MBM8"/>
<evidence type="ECO:0000313" key="2">
    <source>
        <dbReference type="EMBL" id="QNG50189.1"/>
    </source>
</evidence>
<evidence type="ECO:0000256" key="1">
    <source>
        <dbReference type="SAM" id="MobiDB-lite"/>
    </source>
</evidence>
<dbReference type="Proteomes" id="UP000515728">
    <property type="component" value="Chromosome"/>
</dbReference>
<gene>
    <name evidence="2" type="ORF">H6H00_18215</name>
</gene>
<proteinExistence type="predicted"/>
<accession>A0A7G7MBM8</accession>
<keyword evidence="3" id="KW-1185">Reference proteome</keyword>
<evidence type="ECO:0000313" key="3">
    <source>
        <dbReference type="Proteomes" id="UP000515728"/>
    </source>
</evidence>
<sequence length="297" mass="31210">MSTDYPLLAVPGYELYQLAHVATFIADGLVRHRRAAVARDRPGRRRAARDVDAGRVALANATGDPSAAAGPLPRPLDNDTYRAARGLLAGQMKREAMVVSMSSLGRDSWAVVGFVPGLGPVGAELANHDLAGALREHILTRPARELVGWSVTDRPLRLGQDRWGTADEAAAVADLDPRRAQHQAVARNLRGVSSEVDGVIAERFAGVDLDASSASPAPPPQRAASSPTPGEEATRQPFRAASRALAVEADDDAVELLNQQNDASGARAALGDVPGRSPRPAQPSSHRAAPGRGAIRP</sequence>
<dbReference type="EMBL" id="CP060131">
    <property type="protein sequence ID" value="QNG50189.1"/>
    <property type="molecule type" value="Genomic_DNA"/>
</dbReference>